<dbReference type="Proteomes" id="UP000290495">
    <property type="component" value="Chromosome"/>
</dbReference>
<sequence>MNIFHYLIILLLFAFLIVILVGFLIISYLYYRSSSGIINFKVDKNNNRVIRISNKYHFLSTIFDSQNSNFKEFNFLSLNDFLDYFKEDSRDKISKQFEGFIPEGKSEVLEVYINSKYRKNFSLIDRILVVLDKTITRTPSYTLTIHQDSASDYICSLKWSKISHRVQKFRIKEHSKNAKFEIKEKNTVVIGALIKPEFYLKNLRVADIYEIYSIFNFAPKKTFYFKEEGMVYFVLKNIKQNKYKEYVTIINDLNQSSNINKVFSTLTIFKFHEIVDEKNKLDLKNVLKYSLYNIYCRPQEIDLFINFDHKILQEKKFIEFSDMLNKYDVLNNSSENDFFIRKSVIVKYNKNEKGNLYLYECQIKNLAISDSWIRFFKQIPYLEYKYQKIWYNYIADYSRDNTQNPMVKISQEVFLDKQFNVSIDKPLCLVYANNNAFMSELLKEKILKNSENKIYTALYIETIDRALINIINTVDKLKVIIIGEKISQNLSDWSVAYDCLSIISLAKTKNIQVVFENPKKDLDELIVEKLNIKYAFDSSLNN</sequence>
<keyword evidence="1" id="KW-1133">Transmembrane helix</keyword>
<dbReference type="NCBIfam" id="NF045955">
    <property type="entry name" value="MHO_4530_fam"/>
    <property type="match status" value="1"/>
</dbReference>
<name>A0A449AQM6_9BACT</name>
<evidence type="ECO:0000313" key="2">
    <source>
        <dbReference type="EMBL" id="VEU68859.1"/>
    </source>
</evidence>
<gene>
    <name evidence="2" type="ORF">NCTC10146_00317</name>
</gene>
<keyword evidence="1" id="KW-0812">Transmembrane</keyword>
<dbReference type="EMBL" id="LR215010">
    <property type="protein sequence ID" value="VEU68859.1"/>
    <property type="molecule type" value="Genomic_DNA"/>
</dbReference>
<dbReference type="RefSeq" id="WP_004795048.1">
    <property type="nucleotide sequence ID" value="NZ_LR215010.1"/>
</dbReference>
<protein>
    <submittedName>
        <fullName evidence="2">Uncharacterized protein</fullName>
    </submittedName>
</protein>
<proteinExistence type="predicted"/>
<organism evidence="2 3">
    <name type="scientific">Mycoplasmopsis canis</name>
    <dbReference type="NCBI Taxonomy" id="29555"/>
    <lineage>
        <taxon>Bacteria</taxon>
        <taxon>Bacillati</taxon>
        <taxon>Mycoplasmatota</taxon>
        <taxon>Mycoplasmoidales</taxon>
        <taxon>Metamycoplasmataceae</taxon>
        <taxon>Mycoplasmopsis</taxon>
    </lineage>
</organism>
<feature type="transmembrane region" description="Helical" evidence="1">
    <location>
        <begin position="6"/>
        <end position="31"/>
    </location>
</feature>
<evidence type="ECO:0000256" key="1">
    <source>
        <dbReference type="SAM" id="Phobius"/>
    </source>
</evidence>
<dbReference type="AlphaFoldDB" id="A0A449AQM6"/>
<accession>A0A449AQM6</accession>
<keyword evidence="1" id="KW-0472">Membrane</keyword>
<reference evidence="2 3" key="1">
    <citation type="submission" date="2019-01" db="EMBL/GenBank/DDBJ databases">
        <authorList>
            <consortium name="Pathogen Informatics"/>
        </authorList>
    </citation>
    <scope>NUCLEOTIDE SEQUENCE [LARGE SCALE GENOMIC DNA]</scope>
    <source>
        <strain evidence="2 3">NCTC10146</strain>
    </source>
</reference>
<evidence type="ECO:0000313" key="3">
    <source>
        <dbReference type="Proteomes" id="UP000290495"/>
    </source>
</evidence>